<gene>
    <name evidence="1" type="ORF">ABH853_11380</name>
</gene>
<protein>
    <recommendedName>
        <fullName evidence="2">Methyl-accepting chemotaxis protein</fullName>
    </recommendedName>
</protein>
<reference evidence="1" key="2">
    <citation type="submission" date="2024-05" db="EMBL/GenBank/DDBJ databases">
        <authorList>
            <person name="Mellies J."/>
            <person name="Newton I."/>
        </authorList>
    </citation>
    <scope>NUCLEOTIDE SEQUENCE</scope>
    <source>
        <strain evidence="1">13.2</strain>
    </source>
</reference>
<accession>A0AAU7BLD8</accession>
<organism evidence="1">
    <name type="scientific">Pseudomonas sp. 13.2</name>
    <dbReference type="NCBI Taxonomy" id="3144665"/>
    <lineage>
        <taxon>Bacteria</taxon>
        <taxon>Pseudomonadati</taxon>
        <taxon>Pseudomonadota</taxon>
        <taxon>Gammaproteobacteria</taxon>
        <taxon>Pseudomonadales</taxon>
        <taxon>Pseudomonadaceae</taxon>
        <taxon>Pseudomonas</taxon>
    </lineage>
</organism>
<dbReference type="AlphaFoldDB" id="A0AAU7BLD8"/>
<reference evidence="1" key="1">
    <citation type="journal article" date="2019" name="Microbiol. Resour. Announc.">
        <title>Draft Genome Sequences of Five Environmental Bacterial Isolates That Degrade Polyethylene Terephthalate Plastic.</title>
        <authorList>
            <person name="Leon-Zayas R."/>
            <person name="Roberts C."/>
            <person name="Vague M."/>
            <person name="Mellies J.L."/>
        </authorList>
    </citation>
    <scope>NUCLEOTIDE SEQUENCE</scope>
    <source>
        <strain evidence="1">13.2</strain>
    </source>
</reference>
<proteinExistence type="predicted"/>
<evidence type="ECO:0008006" key="2">
    <source>
        <dbReference type="Google" id="ProtNLM"/>
    </source>
</evidence>
<sequence>MNDDFGNNLLTMTSSLDVATQNISKAIGNMSTSVNAAMANVAENMEATAEAQKRTTLEFEMVSDNLNTNIVEIQEVVKMLAKDIVHGLKAVSESGQRMVSLDKRYDKVSEMLIKVPDSLDALATVAARPPLDLSPLQQSLQQLTDVAHNINEVVSARKAVGA</sequence>
<name>A0AAU7BLD8_9PSED</name>
<dbReference type="EMBL" id="CP157179">
    <property type="protein sequence ID" value="XBG33382.1"/>
    <property type="molecule type" value="Genomic_DNA"/>
</dbReference>
<evidence type="ECO:0000313" key="1">
    <source>
        <dbReference type="EMBL" id="XBG33382.1"/>
    </source>
</evidence>